<keyword evidence="1" id="KW-0560">Oxidoreductase</keyword>
<organism evidence="3 4">
    <name type="scientific">Aspergillus kawachii</name>
    <name type="common">White koji mold</name>
    <name type="synonym">Aspergillus awamori var. kawachi</name>
    <dbReference type="NCBI Taxonomy" id="1069201"/>
    <lineage>
        <taxon>Eukaryota</taxon>
        <taxon>Fungi</taxon>
        <taxon>Dikarya</taxon>
        <taxon>Ascomycota</taxon>
        <taxon>Pezizomycotina</taxon>
        <taxon>Eurotiomycetes</taxon>
        <taxon>Eurotiomycetidae</taxon>
        <taxon>Eurotiales</taxon>
        <taxon>Aspergillaceae</taxon>
        <taxon>Aspergillus</taxon>
        <taxon>Aspergillus subgen. Circumdati</taxon>
    </lineage>
</organism>
<dbReference type="GO" id="GO:0035336">
    <property type="term" value="P:long-chain fatty-acyl-CoA metabolic process"/>
    <property type="evidence" value="ECO:0007669"/>
    <property type="project" value="TreeGrafter"/>
</dbReference>
<keyword evidence="1" id="KW-1133">Transmembrane helix</keyword>
<dbReference type="GO" id="GO:0005777">
    <property type="term" value="C:peroxisome"/>
    <property type="evidence" value="ECO:0007669"/>
    <property type="project" value="TreeGrafter"/>
</dbReference>
<gene>
    <name evidence="3" type="ORF">RIB2604_01505900</name>
</gene>
<evidence type="ECO:0000259" key="2">
    <source>
        <dbReference type="Pfam" id="PF07993"/>
    </source>
</evidence>
<keyword evidence="1" id="KW-0472">Membrane</keyword>
<feature type="domain" description="Thioester reductase (TE)" evidence="2">
    <location>
        <begin position="12"/>
        <end position="292"/>
    </location>
</feature>
<evidence type="ECO:0000256" key="1">
    <source>
        <dbReference type="RuleBase" id="RU363097"/>
    </source>
</evidence>
<dbReference type="PANTHER" id="PTHR11011:SF45">
    <property type="entry name" value="FATTY ACYL-COA REDUCTASE CG8306-RELATED"/>
    <property type="match status" value="1"/>
</dbReference>
<comment type="caution">
    <text evidence="3">The sequence shown here is derived from an EMBL/GenBank/DDBJ whole genome shotgun (WGS) entry which is preliminary data.</text>
</comment>
<dbReference type="Pfam" id="PF07993">
    <property type="entry name" value="NAD_binding_4"/>
    <property type="match status" value="1"/>
</dbReference>
<dbReference type="PANTHER" id="PTHR11011">
    <property type="entry name" value="MALE STERILITY PROTEIN 2-RELATED"/>
    <property type="match status" value="1"/>
</dbReference>
<dbReference type="InterPro" id="IPR036291">
    <property type="entry name" value="NAD(P)-bd_dom_sf"/>
</dbReference>
<dbReference type="InterPro" id="IPR026055">
    <property type="entry name" value="FAR"/>
</dbReference>
<dbReference type="GO" id="GO:0102965">
    <property type="term" value="F:alcohol-forming long-chain fatty acyl-CoA reductase activity"/>
    <property type="evidence" value="ECO:0007669"/>
    <property type="project" value="UniProtKB-EC"/>
</dbReference>
<keyword evidence="1" id="KW-0521">NADP</keyword>
<dbReference type="SUPFAM" id="SSF51735">
    <property type="entry name" value="NAD(P)-binding Rossmann-fold domains"/>
    <property type="match status" value="1"/>
</dbReference>
<dbReference type="AlphaFoldDB" id="A0A146F8F6"/>
<comment type="catalytic activity">
    <reaction evidence="1">
        <text>a long-chain fatty acyl-CoA + 2 NADPH + 2 H(+) = a long-chain primary fatty alcohol + 2 NADP(+) + CoA</text>
        <dbReference type="Rhea" id="RHEA:52716"/>
        <dbReference type="ChEBI" id="CHEBI:15378"/>
        <dbReference type="ChEBI" id="CHEBI:57287"/>
        <dbReference type="ChEBI" id="CHEBI:57783"/>
        <dbReference type="ChEBI" id="CHEBI:58349"/>
        <dbReference type="ChEBI" id="CHEBI:77396"/>
        <dbReference type="ChEBI" id="CHEBI:83139"/>
        <dbReference type="EC" id="1.2.1.84"/>
    </reaction>
</comment>
<name>A0A146F8F6_ASPKA</name>
<dbReference type="Gene3D" id="3.40.50.720">
    <property type="entry name" value="NAD(P)-binding Rossmann-like Domain"/>
    <property type="match status" value="1"/>
</dbReference>
<keyword evidence="1" id="KW-0812">Transmembrane</keyword>
<comment type="similarity">
    <text evidence="1">Belongs to the fatty acyl-CoA reductase family.</text>
</comment>
<comment type="function">
    <text evidence="1">Catalyzes the reduction of fatty acyl-CoA to fatty alcohols.</text>
</comment>
<evidence type="ECO:0000313" key="3">
    <source>
        <dbReference type="EMBL" id="GAT22554.1"/>
    </source>
</evidence>
<keyword evidence="1" id="KW-0443">Lipid metabolism</keyword>
<dbReference type="VEuPathDB" id="FungiDB:ASPFODRAFT_553643"/>
<accession>A0A146F8F6</accession>
<reference evidence="3 4" key="1">
    <citation type="journal article" date="2016" name="DNA Res.">
        <title>Genome sequence of Aspergillus luchuensis NBRC 4314.</title>
        <authorList>
            <person name="Yamada O."/>
            <person name="Machida M."/>
            <person name="Hosoyama A."/>
            <person name="Goto M."/>
            <person name="Takahashi T."/>
            <person name="Futagami T."/>
            <person name="Yamagata Y."/>
            <person name="Takeuchi M."/>
            <person name="Kobayashi T."/>
            <person name="Koike H."/>
            <person name="Abe K."/>
            <person name="Asai K."/>
            <person name="Arita M."/>
            <person name="Fujita N."/>
            <person name="Fukuda K."/>
            <person name="Higa K."/>
            <person name="Horikawa H."/>
            <person name="Ishikawa T."/>
            <person name="Jinno K."/>
            <person name="Kato Y."/>
            <person name="Kirimura K."/>
            <person name="Mizutani O."/>
            <person name="Nakasone K."/>
            <person name="Sano M."/>
            <person name="Shiraishi Y."/>
            <person name="Tsukahara M."/>
            <person name="Gomi K."/>
        </authorList>
    </citation>
    <scope>NUCLEOTIDE SEQUENCE [LARGE SCALE GENOMIC DNA]</scope>
    <source>
        <strain evidence="3 4">RIB 2604</strain>
    </source>
</reference>
<reference evidence="4" key="2">
    <citation type="submission" date="2016-02" db="EMBL/GenBank/DDBJ databases">
        <title>Genome sequencing of Aspergillus luchuensis NBRC 4314.</title>
        <authorList>
            <person name="Yamada O."/>
        </authorList>
    </citation>
    <scope>NUCLEOTIDE SEQUENCE [LARGE SCALE GENOMIC DNA]</scope>
    <source>
        <strain evidence="4">RIB 2604</strain>
    </source>
</reference>
<dbReference type="EMBL" id="BCWF01000015">
    <property type="protein sequence ID" value="GAT22554.1"/>
    <property type="molecule type" value="Genomic_DNA"/>
</dbReference>
<proteinExistence type="inferred from homology"/>
<dbReference type="Proteomes" id="UP000075230">
    <property type="component" value="Unassembled WGS sequence"/>
</dbReference>
<dbReference type="InterPro" id="IPR013120">
    <property type="entry name" value="FAR_NAD-bd"/>
</dbReference>
<feature type="transmembrane region" description="Helical" evidence="1">
    <location>
        <begin position="9"/>
        <end position="28"/>
    </location>
</feature>
<sequence length="481" mass="54261">MWEYYDKKTVFLTGGTGFLGTAVLLRLLSDAKCKRIYLLLRGGQSRGRQKWGESLPTATVGWLLQHHRLTVLNGDISEPDFALTHDQLNLLRDEVNIMIHAASSINLTQTLPKACKQIVQPSEAVARFGLQCYNLSRFVYVSTAYANSHLHMLSSEEDVTVEERIYPLSNEASRPVSEEYKELQALGTTSEYAVNDFPWAYGYAKHLSERLIMAMFTEAERYDQLLIVRPSIIGPAEYFPFTGYNVLTSSPITVVAAALANVPAVELQFASTMHDPANHATIDEVPVDVVVDRLLVHLAHGTTGCVHAVSGKVGRISMKELYDAIVALRKLPWAPRVAWLYESWHYEGQHWISKLFKVFGTSFSFSEHRTVALRDSSPKEALQGFVLFKTADAGPYELYSRHRDVQECAFVISRRMNVLLRIAIFEPFSILSASFQKDICRKCGDRHLQLVSTRAVVHNHKLPIQKKYASIGCELKDFFSI</sequence>
<evidence type="ECO:0000313" key="4">
    <source>
        <dbReference type="Proteomes" id="UP000075230"/>
    </source>
</evidence>
<dbReference type="GO" id="GO:0080019">
    <property type="term" value="F:alcohol-forming very long-chain fatty acyl-CoA reductase activity"/>
    <property type="evidence" value="ECO:0007669"/>
    <property type="project" value="InterPro"/>
</dbReference>
<keyword evidence="1" id="KW-0444">Lipid biosynthesis</keyword>
<protein>
    <recommendedName>
        <fullName evidence="1">Fatty acyl-CoA reductase</fullName>
        <ecNumber evidence="1">1.2.1.84</ecNumber>
    </recommendedName>
</protein>
<dbReference type="EC" id="1.2.1.84" evidence="1"/>